<proteinExistence type="inferred from homology"/>
<feature type="transmembrane region" description="Helical" evidence="7">
    <location>
        <begin position="16"/>
        <end position="37"/>
    </location>
</feature>
<gene>
    <name evidence="9" type="ORF">AB8U03_02785</name>
</gene>
<evidence type="ECO:0000256" key="3">
    <source>
        <dbReference type="ARBA" id="ARBA00022475"/>
    </source>
</evidence>
<evidence type="ECO:0000313" key="9">
    <source>
        <dbReference type="EMBL" id="MEY7999135.1"/>
    </source>
</evidence>
<feature type="domain" description="EamA" evidence="8">
    <location>
        <begin position="14"/>
        <end position="154"/>
    </location>
</feature>
<feature type="transmembrane region" description="Helical" evidence="7">
    <location>
        <begin position="49"/>
        <end position="65"/>
    </location>
</feature>
<keyword evidence="10" id="KW-1185">Reference proteome</keyword>
<feature type="transmembrane region" description="Helical" evidence="7">
    <location>
        <begin position="168"/>
        <end position="189"/>
    </location>
</feature>
<dbReference type="InterPro" id="IPR037185">
    <property type="entry name" value="EmrE-like"/>
</dbReference>
<keyword evidence="5 7" id="KW-1133">Transmembrane helix</keyword>
<organism evidence="9 10">
    <name type="scientific">Clostridium moutaii</name>
    <dbReference type="NCBI Taxonomy" id="3240932"/>
    <lineage>
        <taxon>Bacteria</taxon>
        <taxon>Bacillati</taxon>
        <taxon>Bacillota</taxon>
        <taxon>Clostridia</taxon>
        <taxon>Eubacteriales</taxon>
        <taxon>Clostridiaceae</taxon>
        <taxon>Clostridium</taxon>
    </lineage>
</organism>
<dbReference type="InterPro" id="IPR050638">
    <property type="entry name" value="AA-Vitamin_Transporters"/>
</dbReference>
<evidence type="ECO:0000259" key="8">
    <source>
        <dbReference type="Pfam" id="PF00892"/>
    </source>
</evidence>
<evidence type="ECO:0000256" key="1">
    <source>
        <dbReference type="ARBA" id="ARBA00004651"/>
    </source>
</evidence>
<accession>A0ABV4BK13</accession>
<keyword evidence="4 7" id="KW-0812">Transmembrane</keyword>
<dbReference type="Proteomes" id="UP001564657">
    <property type="component" value="Unassembled WGS sequence"/>
</dbReference>
<keyword evidence="6 7" id="KW-0472">Membrane</keyword>
<dbReference type="EMBL" id="JBGEWD010000001">
    <property type="protein sequence ID" value="MEY7999135.1"/>
    <property type="molecule type" value="Genomic_DNA"/>
</dbReference>
<comment type="subcellular location">
    <subcellularLocation>
        <location evidence="1">Cell membrane</location>
        <topology evidence="1">Multi-pass membrane protein</topology>
    </subcellularLocation>
</comment>
<feature type="domain" description="EamA" evidence="8">
    <location>
        <begin position="166"/>
        <end position="299"/>
    </location>
</feature>
<feature type="transmembrane region" description="Helical" evidence="7">
    <location>
        <begin position="113"/>
        <end position="130"/>
    </location>
</feature>
<feature type="transmembrane region" description="Helical" evidence="7">
    <location>
        <begin position="282"/>
        <end position="300"/>
    </location>
</feature>
<evidence type="ECO:0000256" key="4">
    <source>
        <dbReference type="ARBA" id="ARBA00022692"/>
    </source>
</evidence>
<dbReference type="InterPro" id="IPR000620">
    <property type="entry name" value="EamA_dom"/>
</dbReference>
<dbReference type="PANTHER" id="PTHR32322">
    <property type="entry name" value="INNER MEMBRANE TRANSPORTER"/>
    <property type="match status" value="1"/>
</dbReference>
<evidence type="ECO:0000256" key="7">
    <source>
        <dbReference type="SAM" id="Phobius"/>
    </source>
</evidence>
<dbReference type="PANTHER" id="PTHR32322:SF18">
    <property type="entry name" value="S-ADENOSYLMETHIONINE_S-ADENOSYLHOMOCYSTEINE TRANSPORTER"/>
    <property type="match status" value="1"/>
</dbReference>
<evidence type="ECO:0000256" key="2">
    <source>
        <dbReference type="ARBA" id="ARBA00007362"/>
    </source>
</evidence>
<comment type="caution">
    <text evidence="9">The sequence shown here is derived from an EMBL/GenBank/DDBJ whole genome shotgun (WGS) entry which is preliminary data.</text>
</comment>
<protein>
    <submittedName>
        <fullName evidence="9">DMT family transporter</fullName>
    </submittedName>
</protein>
<feature type="transmembrane region" description="Helical" evidence="7">
    <location>
        <begin position="196"/>
        <end position="216"/>
    </location>
</feature>
<evidence type="ECO:0000256" key="5">
    <source>
        <dbReference type="ARBA" id="ARBA00022989"/>
    </source>
</evidence>
<reference evidence="9 10" key="1">
    <citation type="submission" date="2024-08" db="EMBL/GenBank/DDBJ databases">
        <title>Clostridium lapicellarii sp. nov., and Clostridium renhuaiense sp. nov., two species isolated from the mud in a fermentation cellar used for producing sauce-flavour Chinese liquors.</title>
        <authorList>
            <person name="Yang F."/>
            <person name="Wang H."/>
            <person name="Chen L.Q."/>
            <person name="Zhou N."/>
            <person name="Lu J.J."/>
            <person name="Pu X.X."/>
            <person name="Wan B."/>
            <person name="Wang L."/>
            <person name="Liu S.J."/>
        </authorList>
    </citation>
    <scope>NUCLEOTIDE SEQUENCE [LARGE SCALE GENOMIC DNA]</scope>
    <source>
        <strain evidence="9 10">MT-5</strain>
    </source>
</reference>
<feature type="transmembrane region" description="Helical" evidence="7">
    <location>
        <begin position="222"/>
        <end position="245"/>
    </location>
</feature>
<comment type="similarity">
    <text evidence="2">Belongs to the EamA transporter family.</text>
</comment>
<feature type="transmembrane region" description="Helical" evidence="7">
    <location>
        <begin position="85"/>
        <end position="107"/>
    </location>
</feature>
<evidence type="ECO:0000313" key="10">
    <source>
        <dbReference type="Proteomes" id="UP001564657"/>
    </source>
</evidence>
<dbReference type="SUPFAM" id="SSF103481">
    <property type="entry name" value="Multidrug resistance efflux transporter EmrE"/>
    <property type="match status" value="2"/>
</dbReference>
<feature type="transmembrane region" description="Helical" evidence="7">
    <location>
        <begin position="142"/>
        <end position="162"/>
    </location>
</feature>
<name>A0ABV4BK13_9CLOT</name>
<keyword evidence="3" id="KW-1003">Cell membrane</keyword>
<sequence>MNDKLILEFHPRTKGILLVVISSMFWGISGPIAQYLFQYKNISPEWLTDIRLLSSGIIFLILLYFKKGKKIFDIWKSKYGRRHIILFSTFGLIGTQYGYFVCIKYGNAATATILQYLSPVIIVFYLAIYSKKLPSPREYLSIILALLGTFFIVTKGNIHSLAISNSALFWGILSAFAAAFYVLQPFYIIKKWGCDIVIGWGMLLGGLAFSFVHPAWEIKGQYNFNSILGILFIIVFGTLLSFYWYSASTKYIKASETSLLSCIEPLSATIVSIMWLNIPFGASDIIGGICIVSTVVVLSYK</sequence>
<evidence type="ECO:0000256" key="6">
    <source>
        <dbReference type="ARBA" id="ARBA00023136"/>
    </source>
</evidence>
<dbReference type="Pfam" id="PF00892">
    <property type="entry name" value="EamA"/>
    <property type="match status" value="2"/>
</dbReference>
<dbReference type="RefSeq" id="WP_369702995.1">
    <property type="nucleotide sequence ID" value="NZ_JBGEWD010000001.1"/>
</dbReference>